<dbReference type="AlphaFoldDB" id="Q6IKN9"/>
<dbReference type="EMBL" id="BK002327">
    <property type="protein sequence ID" value="DAA03833.1"/>
    <property type="molecule type" value="Genomic_DNA"/>
</dbReference>
<accession>Q6IKN9</accession>
<reference evidence="2" key="1">
    <citation type="journal article" date="2003" name="Genome Biol.">
        <title>An integrated gene annotation and transcriptional profiling approach towards the full gene content of the Drosophila genome.</title>
        <authorList>
            <person name="Hild M."/>
            <person name="Beckmann B."/>
            <person name="Haas S.A."/>
            <person name="Koch B."/>
            <person name="Solovyev V."/>
            <person name="Busold C."/>
            <person name="Fellenberg K."/>
            <person name="Boutros M."/>
            <person name="Vingron M."/>
            <person name="Sauer F."/>
            <person name="Hoheisel J.D."/>
            <person name="Paro R."/>
        </authorList>
    </citation>
    <scope>NUCLEOTIDE SEQUENCE</scope>
</reference>
<keyword evidence="1" id="KW-1133">Transmembrane helix</keyword>
<sequence>MKQTGRSRPNQSAANLIIHATEPTDTDAWHPADSIQQPGAQLLINCQSSYLILFNFIYSHCFISLDPGRSPNRKGFGGCIVPVCLLYRSIHVHFLLPFVYYVGFAGALGAWNVLPMPLMACNIERDIGPVDSQSFPFAARYRWLSWQILLGRTSFCSGAQLLPLYLGVKLSNAETC</sequence>
<name>Q6IKN9_DROME</name>
<protein>
    <submittedName>
        <fullName evidence="2">HDC12014</fullName>
    </submittedName>
</protein>
<organism evidence="2">
    <name type="scientific">Drosophila melanogaster</name>
    <name type="common">Fruit fly</name>
    <dbReference type="NCBI Taxonomy" id="7227"/>
    <lineage>
        <taxon>Eukaryota</taxon>
        <taxon>Metazoa</taxon>
        <taxon>Ecdysozoa</taxon>
        <taxon>Arthropoda</taxon>
        <taxon>Hexapoda</taxon>
        <taxon>Insecta</taxon>
        <taxon>Pterygota</taxon>
        <taxon>Neoptera</taxon>
        <taxon>Endopterygota</taxon>
        <taxon>Diptera</taxon>
        <taxon>Brachycera</taxon>
        <taxon>Muscomorpha</taxon>
        <taxon>Ephydroidea</taxon>
        <taxon>Drosophilidae</taxon>
        <taxon>Drosophila</taxon>
        <taxon>Sophophora</taxon>
    </lineage>
</organism>
<feature type="transmembrane region" description="Helical" evidence="1">
    <location>
        <begin position="94"/>
        <end position="114"/>
    </location>
</feature>
<proteinExistence type="predicted"/>
<evidence type="ECO:0000313" key="2">
    <source>
        <dbReference type="EMBL" id="DAA03833.1"/>
    </source>
</evidence>
<keyword evidence="1" id="KW-0812">Transmembrane</keyword>
<gene>
    <name evidence="2" type="ORF">HDC12014</name>
</gene>
<evidence type="ECO:0000256" key="1">
    <source>
        <dbReference type="SAM" id="Phobius"/>
    </source>
</evidence>
<keyword evidence="1" id="KW-0472">Membrane</keyword>